<feature type="compositionally biased region" description="Polar residues" evidence="1">
    <location>
        <begin position="424"/>
        <end position="441"/>
    </location>
</feature>
<reference evidence="2" key="1">
    <citation type="submission" date="2020-05" db="EMBL/GenBank/DDBJ databases">
        <title>Evolutionary and genomic comparisons of hybrid uninucleate and nonhybrid Rhizoctonia fungi.</title>
        <authorList>
            <person name="Li C."/>
            <person name="Chen X."/>
        </authorList>
    </citation>
    <scope>NUCLEOTIDE SEQUENCE</scope>
    <source>
        <strain evidence="2">AG-1 IA</strain>
    </source>
</reference>
<dbReference type="AlphaFoldDB" id="A0A8H8T132"/>
<feature type="compositionally biased region" description="Polar residues" evidence="1">
    <location>
        <begin position="361"/>
        <end position="378"/>
    </location>
</feature>
<proteinExistence type="predicted"/>
<feature type="compositionally biased region" description="Low complexity" evidence="1">
    <location>
        <begin position="312"/>
        <end position="341"/>
    </location>
</feature>
<feature type="compositionally biased region" description="Low complexity" evidence="1">
    <location>
        <begin position="452"/>
        <end position="468"/>
    </location>
</feature>
<feature type="compositionally biased region" description="Basic residues" evidence="1">
    <location>
        <begin position="408"/>
        <end position="422"/>
    </location>
</feature>
<dbReference type="EMBL" id="CP059670">
    <property type="protein sequence ID" value="QRW24954.1"/>
    <property type="molecule type" value="Genomic_DNA"/>
</dbReference>
<gene>
    <name evidence="2" type="ORF">RhiXN_06903</name>
</gene>
<protein>
    <submittedName>
        <fullName evidence="2">Uncharacterized protein</fullName>
    </submittedName>
</protein>
<sequence>MLGMVNSVSSATAPVGGTATDLPARYLKGGKFVKITFPNGTQKTVPTIEKPQNIKKCKGLEGYMDFGVGKTFPHGMWLDIKAKFRNDLASMLGNVGVTWELVPYNVRAAVLVSTKAAYPVLYRFPEDWAGKALMKTICKNKRDTKANKQGRLRGGKNANTNAPLQSAEEDPAEEEPAEEEPVEEEPVEEEPVEEEPVEEEPVEEEPAEEEPAEEEPVEEDPVAEELVDEEPAGTIGPDIDEDDVGVRVSSTRTADLGKKRCRIEDSDSEDEPEVKRSVSKTRTLTPAPTPTSDAPVLKPSARASKSSSCTHKPAASNTPATKAKTPTAAAIAKSAKSLPISKPSPPPKVPPATVKKAGIGKTTNRTAPITKSTNTGASPSLKRKAQPEPGPGVESNLETATKPAKPPPTKRQKGSVHTKGKVSGRSNSWAQNCQDEVSQLESASAKTKKKSTAVASTSASISTKVTAALNTAVAPVSEPSDSVPKPRIRPKPRPPPQDLSATTSHAAKSEMVNEFDLSKTVPMKTRAAAKKK</sequence>
<evidence type="ECO:0000313" key="3">
    <source>
        <dbReference type="Proteomes" id="UP000650533"/>
    </source>
</evidence>
<feature type="compositionally biased region" description="Polar residues" evidence="1">
    <location>
        <begin position="280"/>
        <end position="292"/>
    </location>
</feature>
<dbReference type="Proteomes" id="UP000650533">
    <property type="component" value="Chromosome 13"/>
</dbReference>
<evidence type="ECO:0000313" key="2">
    <source>
        <dbReference type="EMBL" id="QRW24954.1"/>
    </source>
</evidence>
<dbReference type="GeneID" id="67029182"/>
<feature type="compositionally biased region" description="Basic and acidic residues" evidence="1">
    <location>
        <begin position="255"/>
        <end position="265"/>
    </location>
</feature>
<name>A0A8H8T132_9AGAM</name>
<organism evidence="2 3">
    <name type="scientific">Rhizoctonia solani</name>
    <dbReference type="NCBI Taxonomy" id="456999"/>
    <lineage>
        <taxon>Eukaryota</taxon>
        <taxon>Fungi</taxon>
        <taxon>Dikarya</taxon>
        <taxon>Basidiomycota</taxon>
        <taxon>Agaricomycotina</taxon>
        <taxon>Agaricomycetes</taxon>
        <taxon>Cantharellales</taxon>
        <taxon>Ceratobasidiaceae</taxon>
        <taxon>Rhizoctonia</taxon>
    </lineage>
</organism>
<evidence type="ECO:0000256" key="1">
    <source>
        <dbReference type="SAM" id="MobiDB-lite"/>
    </source>
</evidence>
<accession>A0A8H8T132</accession>
<dbReference type="RefSeq" id="XP_043185191.1">
    <property type="nucleotide sequence ID" value="XM_043326719.1"/>
</dbReference>
<feature type="region of interest" description="Disordered" evidence="1">
    <location>
        <begin position="144"/>
        <end position="532"/>
    </location>
</feature>
<feature type="compositionally biased region" description="Acidic residues" evidence="1">
    <location>
        <begin position="167"/>
        <end position="231"/>
    </location>
</feature>
<dbReference type="KEGG" id="rsx:RhiXN_06903"/>